<dbReference type="EMBL" id="LR743598">
    <property type="protein sequence ID" value="CAA2628707.1"/>
    <property type="molecule type" value="Genomic_DNA"/>
</dbReference>
<protein>
    <submittedName>
        <fullName evidence="1">Uncharacterized protein</fullName>
    </submittedName>
</protein>
<gene>
    <name evidence="1" type="ORF">SI7747_11014348</name>
</gene>
<evidence type="ECO:0000313" key="2">
    <source>
        <dbReference type="Proteomes" id="UP001189122"/>
    </source>
</evidence>
<evidence type="ECO:0000313" key="1">
    <source>
        <dbReference type="EMBL" id="CAA2628707.1"/>
    </source>
</evidence>
<sequence length="61" mass="6942">MTRQKLIITLQKTLMLAWKTTITIQNSCQDVTLGAVHSTLLMLSQFSFNSQMCANFFLLNC</sequence>
<organism evidence="1">
    <name type="scientific">Spirodela intermedia</name>
    <name type="common">Intermediate duckweed</name>
    <dbReference type="NCBI Taxonomy" id="51605"/>
    <lineage>
        <taxon>Eukaryota</taxon>
        <taxon>Viridiplantae</taxon>
        <taxon>Streptophyta</taxon>
        <taxon>Embryophyta</taxon>
        <taxon>Tracheophyta</taxon>
        <taxon>Spermatophyta</taxon>
        <taxon>Magnoliopsida</taxon>
        <taxon>Liliopsida</taxon>
        <taxon>Araceae</taxon>
        <taxon>Lemnoideae</taxon>
        <taxon>Spirodela</taxon>
    </lineage>
</organism>
<dbReference type="Proteomes" id="UP001189122">
    <property type="component" value="Unassembled WGS sequence"/>
</dbReference>
<keyword evidence="2" id="KW-1185">Reference proteome</keyword>
<dbReference type="EMBL" id="CACRZD030000011">
    <property type="protein sequence ID" value="CAA6667954.1"/>
    <property type="molecule type" value="Genomic_DNA"/>
</dbReference>
<name>A0A7I8JCQ7_SPIIN</name>
<accession>A0A7I8JCQ7</accession>
<proteinExistence type="predicted"/>
<reference evidence="1 2" key="1">
    <citation type="submission" date="2019-12" db="EMBL/GenBank/DDBJ databases">
        <authorList>
            <person name="Scholz U."/>
            <person name="Mascher M."/>
            <person name="Fiebig A."/>
        </authorList>
    </citation>
    <scope>NUCLEOTIDE SEQUENCE</scope>
</reference>
<dbReference type="AlphaFoldDB" id="A0A7I8JCQ7"/>